<dbReference type="InterPro" id="IPR023997">
    <property type="entry name" value="TonB-dep_OMP_SusC/RagA_CS"/>
</dbReference>
<feature type="domain" description="TonB-dependent receptor plug" evidence="9">
    <location>
        <begin position="212"/>
        <end position="332"/>
    </location>
</feature>
<dbReference type="SUPFAM" id="SSF56935">
    <property type="entry name" value="Porins"/>
    <property type="match status" value="1"/>
</dbReference>
<dbReference type="RefSeq" id="WP_170117619.1">
    <property type="nucleotide sequence ID" value="NZ_PYGK01000011.1"/>
</dbReference>
<proteinExistence type="inferred from homology"/>
<evidence type="ECO:0000256" key="7">
    <source>
        <dbReference type="PROSITE-ProRule" id="PRU01360"/>
    </source>
</evidence>
<keyword evidence="11" id="KW-1185">Reference proteome</keyword>
<dbReference type="InterPro" id="IPR036942">
    <property type="entry name" value="Beta-barrel_TonB_sf"/>
</dbReference>
<keyword evidence="4 7" id="KW-0812">Transmembrane</keyword>
<keyword evidence="8" id="KW-0732">Signal</keyword>
<evidence type="ECO:0000256" key="6">
    <source>
        <dbReference type="ARBA" id="ARBA00023237"/>
    </source>
</evidence>
<reference evidence="10 11" key="1">
    <citation type="submission" date="2018-03" db="EMBL/GenBank/DDBJ databases">
        <title>Genomic Encyclopedia of Archaeal and Bacterial Type Strains, Phase II (KMG-II): from individual species to whole genera.</title>
        <authorList>
            <person name="Goeker M."/>
        </authorList>
    </citation>
    <scope>NUCLEOTIDE SEQUENCE [LARGE SCALE GENOMIC DNA]</scope>
    <source>
        <strain evidence="10 11">DSM 18107</strain>
    </source>
</reference>
<evidence type="ECO:0000256" key="8">
    <source>
        <dbReference type="SAM" id="SignalP"/>
    </source>
</evidence>
<dbReference type="GO" id="GO:0009279">
    <property type="term" value="C:cell outer membrane"/>
    <property type="evidence" value="ECO:0007669"/>
    <property type="project" value="UniProtKB-SubCell"/>
</dbReference>
<feature type="signal peptide" evidence="8">
    <location>
        <begin position="1"/>
        <end position="17"/>
    </location>
</feature>
<keyword evidence="5 7" id="KW-0472">Membrane</keyword>
<dbReference type="SUPFAM" id="SSF49464">
    <property type="entry name" value="Carboxypeptidase regulatory domain-like"/>
    <property type="match status" value="1"/>
</dbReference>
<evidence type="ECO:0000313" key="10">
    <source>
        <dbReference type="EMBL" id="PSL26407.1"/>
    </source>
</evidence>
<evidence type="ECO:0000256" key="5">
    <source>
        <dbReference type="ARBA" id="ARBA00023136"/>
    </source>
</evidence>
<keyword evidence="2 7" id="KW-0813">Transport</keyword>
<comment type="caution">
    <text evidence="10">The sequence shown here is derived from an EMBL/GenBank/DDBJ whole genome shotgun (WGS) entry which is preliminary data.</text>
</comment>
<dbReference type="Pfam" id="PF13620">
    <property type="entry name" value="CarboxypepD_reg"/>
    <property type="match status" value="1"/>
</dbReference>
<dbReference type="PROSITE" id="PS52016">
    <property type="entry name" value="TONB_DEPENDENT_REC_3"/>
    <property type="match status" value="1"/>
</dbReference>
<dbReference type="Gene3D" id="2.170.130.10">
    <property type="entry name" value="TonB-dependent receptor, plug domain"/>
    <property type="match status" value="1"/>
</dbReference>
<dbReference type="Pfam" id="PF07715">
    <property type="entry name" value="Plug"/>
    <property type="match status" value="1"/>
</dbReference>
<sequence>MRLSTIILLVCVLQASARNSYSQSITYTCKDAPLEQVFKVIKQQTGFVVFYDQDMLLKTRHVTLNVKDLALEPFLRKALDDQPLDYSIENKTIIISRKAVPDKVPYVMPMKIPLVSGIVTDEKGRPVARAVVRLLPTEDRGTLTEEDGSFMMAAVPPGSYTLEVRHLSFLPAQKKIVVADKDVKVTISLTPQQRELKGVVISTGFQKIEKGATTGSYSLITARELEETPDINIMKRLEGKVPGVRFDVRNNRIQIRGVNNFGTSAPLIIIDGFPAIDQNLALRPGYTPLLGDQAGTSNDVLNAFNPADIESITFLKDAAATSIWGSSAANGVIVVETKKGRKGDRTTLNIGGTLSIAAPANMKNMNAMNSREYIDFEREMFDANFYQDPFTHWRYTNPSEAVKYMFQGKRGDITPQQRDEALERLANTNNQSQIREYLLRQAVTQQYNLSVTGGGKNSSYYVSGNYSQNLPVSKGNKTSAYFVNSNFNTDLLDGIMKLSTGINHNYSNSVVNSAALTALNPGAFGLRPYDLLVDEHGQPKNYSVVFKPGVEDSLRRLGLLPWTYNAIDQLNYSDTRFLKQTTRIQISLTARLRPWADLQLSGMYQRSSQEMEMLDELNSYNTRDLLNTATSIQNGKLVYGIPIGAVMKHTNTWSTDYGLRAQLNIDKQWKLIHHINFLAGTDIRETKSKGYRQTHYGYDPNTGSAQAWNPTVPYRTFFYGTRTLGYADGALMSDIQRFLSYFSNVNYSLYDKYFISGSVRFDDFSMLGIDRRNRAIPLWSTGLKWDIRSERFMPAKRWLTGLALRLTYGTAGTAPNGGANFPVVNVMPADPMTGLTYSSIGSPGNQNLGWETTATLNGGVDADILHGLLGITFDIYRKHSSGILASLPFNATYGWSTLLYNTASMNSHGFELGINANIIRTKNWGYNTNFNLAFNTNKVTDTRFNMSAGTLESGMPVVGHPVDYLTTLRWAGLDQEGQSLIYNNAGKILTSKDGEILKPEDRVFKGRLNPPVFGGFMHSIRYRQLSFSARMVFYMGHSMMKQDVVPGLYPESGNAPGFAGTSKALVHRWRKPGDEAITNIPGIIHSNFTSLARYRDADINVISASHARLEQLSLNYMAGPRIFKKWPFIKSMNMGATVSNLGIIWRKNKEGIDPMYVLENSFGSLKPSPTYTFNFNVSF</sequence>
<keyword evidence="6 7" id="KW-0998">Cell outer membrane</keyword>
<dbReference type="NCBIfam" id="TIGR04057">
    <property type="entry name" value="SusC_RagA_signa"/>
    <property type="match status" value="1"/>
</dbReference>
<dbReference type="EMBL" id="PYGK01000011">
    <property type="protein sequence ID" value="PSL26407.1"/>
    <property type="molecule type" value="Genomic_DNA"/>
</dbReference>
<organism evidence="10 11">
    <name type="scientific">Chitinophaga ginsengisoli</name>
    <dbReference type="NCBI Taxonomy" id="363837"/>
    <lineage>
        <taxon>Bacteria</taxon>
        <taxon>Pseudomonadati</taxon>
        <taxon>Bacteroidota</taxon>
        <taxon>Chitinophagia</taxon>
        <taxon>Chitinophagales</taxon>
        <taxon>Chitinophagaceae</taxon>
        <taxon>Chitinophaga</taxon>
    </lineage>
</organism>
<evidence type="ECO:0000313" key="11">
    <source>
        <dbReference type="Proteomes" id="UP000240978"/>
    </source>
</evidence>
<keyword evidence="3 7" id="KW-1134">Transmembrane beta strand</keyword>
<evidence type="ECO:0000256" key="1">
    <source>
        <dbReference type="ARBA" id="ARBA00004571"/>
    </source>
</evidence>
<dbReference type="InterPro" id="IPR008969">
    <property type="entry name" value="CarboxyPept-like_regulatory"/>
</dbReference>
<gene>
    <name evidence="10" type="ORF">CLV42_111119</name>
</gene>
<protein>
    <submittedName>
        <fullName evidence="10">TonB-linked SusC/RagA family outer membrane protein</fullName>
    </submittedName>
</protein>
<dbReference type="InterPro" id="IPR023996">
    <property type="entry name" value="TonB-dep_OMP_SusC/RagA"/>
</dbReference>
<dbReference type="InterPro" id="IPR037066">
    <property type="entry name" value="Plug_dom_sf"/>
</dbReference>
<dbReference type="AlphaFoldDB" id="A0A2P8FXF9"/>
<dbReference type="InterPro" id="IPR039426">
    <property type="entry name" value="TonB-dep_rcpt-like"/>
</dbReference>
<evidence type="ECO:0000256" key="2">
    <source>
        <dbReference type="ARBA" id="ARBA00022448"/>
    </source>
</evidence>
<accession>A0A2P8FXF9</accession>
<evidence type="ECO:0000259" key="9">
    <source>
        <dbReference type="Pfam" id="PF07715"/>
    </source>
</evidence>
<dbReference type="NCBIfam" id="TIGR04056">
    <property type="entry name" value="OMP_RagA_SusC"/>
    <property type="match status" value="1"/>
</dbReference>
<feature type="chain" id="PRO_5015191172" evidence="8">
    <location>
        <begin position="18"/>
        <end position="1179"/>
    </location>
</feature>
<evidence type="ECO:0000256" key="4">
    <source>
        <dbReference type="ARBA" id="ARBA00022692"/>
    </source>
</evidence>
<evidence type="ECO:0000256" key="3">
    <source>
        <dbReference type="ARBA" id="ARBA00022452"/>
    </source>
</evidence>
<dbReference type="InterPro" id="IPR012910">
    <property type="entry name" value="Plug_dom"/>
</dbReference>
<dbReference type="Proteomes" id="UP000240978">
    <property type="component" value="Unassembled WGS sequence"/>
</dbReference>
<comment type="subcellular location">
    <subcellularLocation>
        <location evidence="1 7">Cell outer membrane</location>
        <topology evidence="1 7">Multi-pass membrane protein</topology>
    </subcellularLocation>
</comment>
<name>A0A2P8FXF9_9BACT</name>
<dbReference type="Gene3D" id="2.40.170.20">
    <property type="entry name" value="TonB-dependent receptor, beta-barrel domain"/>
    <property type="match status" value="1"/>
</dbReference>
<comment type="similarity">
    <text evidence="7">Belongs to the TonB-dependent receptor family.</text>
</comment>
<dbReference type="Gene3D" id="2.60.40.1120">
    <property type="entry name" value="Carboxypeptidase-like, regulatory domain"/>
    <property type="match status" value="1"/>
</dbReference>